<evidence type="ECO:0000256" key="1">
    <source>
        <dbReference type="SAM" id="Phobius"/>
    </source>
</evidence>
<sequence length="48" mass="5107">MSSSSTARNDRCRKKQSSSESLLIMIGLTIIACFAVIASAKRVSTSLS</sequence>
<comment type="caution">
    <text evidence="2">The sequence shown here is derived from an EMBL/GenBank/DDBJ whole genome shotgun (WGS) entry which is preliminary data.</text>
</comment>
<evidence type="ECO:0000313" key="2">
    <source>
        <dbReference type="EMBL" id="KAK1337973.1"/>
    </source>
</evidence>
<dbReference type="EMBL" id="JAULJE010000010">
    <property type="protein sequence ID" value="KAK1337973.1"/>
    <property type="molecule type" value="Genomic_DNA"/>
</dbReference>
<gene>
    <name evidence="2" type="ORF">QTO34_001077</name>
</gene>
<dbReference type="AlphaFoldDB" id="A0AA40HVD9"/>
<feature type="transmembrane region" description="Helical" evidence="1">
    <location>
        <begin position="21"/>
        <end position="40"/>
    </location>
</feature>
<proteinExistence type="predicted"/>
<keyword evidence="1" id="KW-0472">Membrane</keyword>
<accession>A0AA40HVD9</accession>
<organism evidence="2 3">
    <name type="scientific">Cnephaeus nilssonii</name>
    <name type="common">Northern bat</name>
    <name type="synonym">Eptesicus nilssonii</name>
    <dbReference type="NCBI Taxonomy" id="3371016"/>
    <lineage>
        <taxon>Eukaryota</taxon>
        <taxon>Metazoa</taxon>
        <taxon>Chordata</taxon>
        <taxon>Craniata</taxon>
        <taxon>Vertebrata</taxon>
        <taxon>Euteleostomi</taxon>
        <taxon>Mammalia</taxon>
        <taxon>Eutheria</taxon>
        <taxon>Laurasiatheria</taxon>
        <taxon>Chiroptera</taxon>
        <taxon>Yangochiroptera</taxon>
        <taxon>Vespertilionidae</taxon>
        <taxon>Cnephaeus</taxon>
    </lineage>
</organism>
<evidence type="ECO:0000313" key="3">
    <source>
        <dbReference type="Proteomes" id="UP001177744"/>
    </source>
</evidence>
<protein>
    <submittedName>
        <fullName evidence="2">Uncharacterized protein</fullName>
    </submittedName>
</protein>
<reference evidence="2" key="1">
    <citation type="submission" date="2023-06" db="EMBL/GenBank/DDBJ databases">
        <title>Reference genome for the Northern bat (Eptesicus nilssonii), a most northern bat species.</title>
        <authorList>
            <person name="Laine V.N."/>
            <person name="Pulliainen A.T."/>
            <person name="Lilley T.M."/>
        </authorList>
    </citation>
    <scope>NUCLEOTIDE SEQUENCE</scope>
    <source>
        <strain evidence="2">BLF_Eptnil</strain>
        <tissue evidence="2">Kidney</tissue>
    </source>
</reference>
<keyword evidence="1" id="KW-1133">Transmembrane helix</keyword>
<keyword evidence="3" id="KW-1185">Reference proteome</keyword>
<name>A0AA40HVD9_CNENI</name>
<dbReference type="Proteomes" id="UP001177744">
    <property type="component" value="Unassembled WGS sequence"/>
</dbReference>
<keyword evidence="1" id="KW-0812">Transmembrane</keyword>